<feature type="domain" description="4Fe-4S ferredoxin-type" evidence="6">
    <location>
        <begin position="52"/>
        <end position="81"/>
    </location>
</feature>
<keyword evidence="8" id="KW-1185">Reference proteome</keyword>
<feature type="domain" description="4Fe-4S ferredoxin-type" evidence="6">
    <location>
        <begin position="149"/>
        <end position="178"/>
    </location>
</feature>
<dbReference type="EMBL" id="UGHF01000001">
    <property type="protein sequence ID" value="STO60144.1"/>
    <property type="molecule type" value="Genomic_DNA"/>
</dbReference>
<keyword evidence="1" id="KW-0004">4Fe-4S</keyword>
<organism evidence="7 8">
    <name type="scientific">Canicola haemoglobinophilus</name>
    <dbReference type="NCBI Taxonomy" id="733"/>
    <lineage>
        <taxon>Bacteria</taxon>
        <taxon>Pseudomonadati</taxon>
        <taxon>Pseudomonadota</taxon>
        <taxon>Gammaproteobacteria</taxon>
        <taxon>Pasteurellales</taxon>
        <taxon>Pasteurellaceae</taxon>
        <taxon>Canicola</taxon>
    </lineage>
</organism>
<dbReference type="PANTHER" id="PTHR24960:SF79">
    <property type="entry name" value="PHOTOSYSTEM I IRON-SULFUR CENTER"/>
    <property type="match status" value="1"/>
</dbReference>
<proteinExistence type="predicted"/>
<keyword evidence="2" id="KW-0479">Metal-binding</keyword>
<keyword evidence="4" id="KW-0408">Iron</keyword>
<keyword evidence="3" id="KW-0677">Repeat</keyword>
<evidence type="ECO:0000256" key="3">
    <source>
        <dbReference type="ARBA" id="ARBA00022737"/>
    </source>
</evidence>
<dbReference type="Pfam" id="PF12800">
    <property type="entry name" value="Fer4_4"/>
    <property type="match status" value="1"/>
</dbReference>
<evidence type="ECO:0000259" key="6">
    <source>
        <dbReference type="PROSITE" id="PS51379"/>
    </source>
</evidence>
<evidence type="ECO:0000256" key="4">
    <source>
        <dbReference type="ARBA" id="ARBA00023004"/>
    </source>
</evidence>
<keyword evidence="5" id="KW-0411">Iron-sulfur</keyword>
<dbReference type="STRING" id="733.B0186_04265"/>
<dbReference type="InterPro" id="IPR017900">
    <property type="entry name" value="4Fe4S_Fe_S_CS"/>
</dbReference>
<dbReference type="GO" id="GO:0051539">
    <property type="term" value="F:4 iron, 4 sulfur cluster binding"/>
    <property type="evidence" value="ECO:0007669"/>
    <property type="project" value="UniProtKB-KW"/>
</dbReference>
<dbReference type="Gene3D" id="3.30.70.20">
    <property type="match status" value="2"/>
</dbReference>
<dbReference type="RefSeq" id="WP_078218155.1">
    <property type="nucleotide sequence ID" value="NZ_MUXZ01000009.1"/>
</dbReference>
<dbReference type="AlphaFoldDB" id="A0A1V4B269"/>
<name>A0A1V4B269_9PAST</name>
<dbReference type="PROSITE" id="PS00198">
    <property type="entry name" value="4FE4S_FER_1"/>
    <property type="match status" value="1"/>
</dbReference>
<dbReference type="PROSITE" id="PS51379">
    <property type="entry name" value="4FE4S_FER_2"/>
    <property type="match status" value="3"/>
</dbReference>
<dbReference type="GO" id="GO:0046872">
    <property type="term" value="F:metal ion binding"/>
    <property type="evidence" value="ECO:0007669"/>
    <property type="project" value="UniProtKB-KW"/>
</dbReference>
<evidence type="ECO:0000256" key="1">
    <source>
        <dbReference type="ARBA" id="ARBA00022485"/>
    </source>
</evidence>
<dbReference type="InterPro" id="IPR050157">
    <property type="entry name" value="PSI_iron-sulfur_center"/>
</dbReference>
<dbReference type="InterPro" id="IPR004496">
    <property type="entry name" value="NapF"/>
</dbReference>
<gene>
    <name evidence="7" type="ORF">NCTC1659_01416</name>
</gene>
<evidence type="ECO:0000256" key="2">
    <source>
        <dbReference type="ARBA" id="ARBA00022723"/>
    </source>
</evidence>
<feature type="domain" description="4Fe-4S ferredoxin-type" evidence="6">
    <location>
        <begin position="83"/>
        <end position="112"/>
    </location>
</feature>
<dbReference type="CDD" id="cd10564">
    <property type="entry name" value="NapF_like"/>
    <property type="match status" value="1"/>
</dbReference>
<reference evidence="7 8" key="1">
    <citation type="submission" date="2018-06" db="EMBL/GenBank/DDBJ databases">
        <authorList>
            <consortium name="Pathogen Informatics"/>
            <person name="Doyle S."/>
        </authorList>
    </citation>
    <scope>NUCLEOTIDE SEQUENCE [LARGE SCALE GENOMIC DNA]</scope>
    <source>
        <strain evidence="7 8">NCTC1659</strain>
    </source>
</reference>
<evidence type="ECO:0000313" key="7">
    <source>
        <dbReference type="EMBL" id="STO60144.1"/>
    </source>
</evidence>
<dbReference type="Proteomes" id="UP000254329">
    <property type="component" value="Unassembled WGS sequence"/>
</dbReference>
<dbReference type="InterPro" id="IPR017896">
    <property type="entry name" value="4Fe4S_Fe-S-bd"/>
</dbReference>
<dbReference type="Pfam" id="PF12838">
    <property type="entry name" value="Fer4_7"/>
    <property type="match status" value="1"/>
</dbReference>
<dbReference type="PANTHER" id="PTHR24960">
    <property type="entry name" value="PHOTOSYSTEM I IRON-SULFUR CENTER-RELATED"/>
    <property type="match status" value="1"/>
</dbReference>
<dbReference type="NCBIfam" id="TIGR00402">
    <property type="entry name" value="napF"/>
    <property type="match status" value="1"/>
</dbReference>
<evidence type="ECO:0000256" key="5">
    <source>
        <dbReference type="ARBA" id="ARBA00023014"/>
    </source>
</evidence>
<sequence length="185" mass="20836">MAKQYSNKNERYYKAYLSHNTISRRGLFLSLFRSVKPETLVHRCEARPPFSVKESLFLDICNGCGACVAICPYGLIQLKENKPVLDIDFSSCDFCGKCAENCPTHALHKAFSADTELRPSFNQQCVMRKGQHCSVCQDKCPQNAISFEYYSPIILDTCNGCGECKVSCFIGAINLYIKRVTSRNT</sequence>
<dbReference type="SUPFAM" id="SSF54862">
    <property type="entry name" value="4Fe-4S ferredoxins"/>
    <property type="match status" value="1"/>
</dbReference>
<evidence type="ECO:0000313" key="8">
    <source>
        <dbReference type="Proteomes" id="UP000254329"/>
    </source>
</evidence>
<accession>A0A1V4B269</accession>
<protein>
    <submittedName>
        <fullName evidence="7">Ferredoxin</fullName>
    </submittedName>
</protein>